<dbReference type="RefSeq" id="WP_028962401.1">
    <property type="nucleotide sequence ID" value="NZ_MDZD01000018.1"/>
</dbReference>
<dbReference type="AlphaFoldDB" id="A0A1R0IQ08"/>
<organism evidence="1 2">
    <name type="scientific">Sulfobacillus thermosulfidooxidans</name>
    <dbReference type="NCBI Taxonomy" id="28034"/>
    <lineage>
        <taxon>Bacteria</taxon>
        <taxon>Bacillati</taxon>
        <taxon>Bacillota</taxon>
        <taxon>Clostridia</taxon>
        <taxon>Eubacteriales</taxon>
        <taxon>Clostridiales Family XVII. Incertae Sedis</taxon>
        <taxon>Sulfobacillus</taxon>
    </lineage>
</organism>
<accession>A0A1R0IQ08</accession>
<evidence type="ECO:0000313" key="1">
    <source>
        <dbReference type="EMBL" id="PSR24289.1"/>
    </source>
</evidence>
<reference evidence="1 2" key="1">
    <citation type="journal article" date="2014" name="BMC Genomics">
        <title>Comparison of environmental and isolate Sulfobacillus genomes reveals diverse carbon, sulfur, nitrogen, and hydrogen metabolisms.</title>
        <authorList>
            <person name="Justice N.B."/>
            <person name="Norman A."/>
            <person name="Brown C.T."/>
            <person name="Singh A."/>
            <person name="Thomas B.C."/>
            <person name="Banfield J.F."/>
        </authorList>
    </citation>
    <scope>NUCLEOTIDE SEQUENCE [LARGE SCALE GENOMIC DNA]</scope>
    <source>
        <strain evidence="1">AMDSBA5</strain>
    </source>
</reference>
<dbReference type="Proteomes" id="UP000242705">
    <property type="component" value="Unassembled WGS sequence"/>
</dbReference>
<protein>
    <submittedName>
        <fullName evidence="1">Uncharacterized protein</fullName>
    </submittedName>
</protein>
<dbReference type="EMBL" id="PXYX01000059">
    <property type="protein sequence ID" value="PSR24289.1"/>
    <property type="molecule type" value="Genomic_DNA"/>
</dbReference>
<proteinExistence type="predicted"/>
<name>A0A1R0IQ08_SULTH</name>
<comment type="caution">
    <text evidence="1">The sequence shown here is derived from an EMBL/GenBank/DDBJ whole genome shotgun (WGS) entry which is preliminary data.</text>
</comment>
<evidence type="ECO:0000313" key="2">
    <source>
        <dbReference type="Proteomes" id="UP000242705"/>
    </source>
</evidence>
<sequence>MKILGVEQMLEQKFESFLEPRIDQWFRKYLESPKGEAMISKILADVMMSWMKPGAGEERTYLESVVLDLVGRMKNNPGFRERLLAVMSQKSVE</sequence>
<gene>
    <name evidence="1" type="ORF">C7B47_15295</name>
</gene>